<dbReference type="AlphaFoldDB" id="A0A4P9WU29"/>
<gene>
    <name evidence="8" type="ORF">CAUPRSCDRAFT_13290</name>
</gene>
<feature type="compositionally biased region" description="Low complexity" evidence="5">
    <location>
        <begin position="8"/>
        <end position="20"/>
    </location>
</feature>
<dbReference type="InterPro" id="IPR008253">
    <property type="entry name" value="Marvel"/>
</dbReference>
<keyword evidence="3 6" id="KW-1133">Transmembrane helix</keyword>
<reference evidence="9" key="1">
    <citation type="journal article" date="2018" name="Nat. Microbiol.">
        <title>Leveraging single-cell genomics to expand the fungal tree of life.</title>
        <authorList>
            <person name="Ahrendt S.R."/>
            <person name="Quandt C.A."/>
            <person name="Ciobanu D."/>
            <person name="Clum A."/>
            <person name="Salamov A."/>
            <person name="Andreopoulos B."/>
            <person name="Cheng J.F."/>
            <person name="Woyke T."/>
            <person name="Pelin A."/>
            <person name="Henrissat B."/>
            <person name="Reynolds N.K."/>
            <person name="Benny G.L."/>
            <person name="Smith M.E."/>
            <person name="James T.Y."/>
            <person name="Grigoriev I.V."/>
        </authorList>
    </citation>
    <scope>NUCLEOTIDE SEQUENCE [LARGE SCALE GENOMIC DNA]</scope>
    <source>
        <strain evidence="9">ATCC 52028</strain>
    </source>
</reference>
<keyword evidence="2 6" id="KW-0812">Transmembrane</keyword>
<evidence type="ECO:0000256" key="2">
    <source>
        <dbReference type="ARBA" id="ARBA00022692"/>
    </source>
</evidence>
<proteinExistence type="predicted"/>
<accession>A0A4P9WU29</accession>
<feature type="transmembrane region" description="Helical" evidence="6">
    <location>
        <begin position="38"/>
        <end position="56"/>
    </location>
</feature>
<evidence type="ECO:0000256" key="1">
    <source>
        <dbReference type="ARBA" id="ARBA00004141"/>
    </source>
</evidence>
<feature type="transmembrane region" description="Helical" evidence="6">
    <location>
        <begin position="164"/>
        <end position="191"/>
    </location>
</feature>
<evidence type="ECO:0000313" key="9">
    <source>
        <dbReference type="Proteomes" id="UP000268535"/>
    </source>
</evidence>
<comment type="subcellular location">
    <subcellularLocation>
        <location evidence="1">Membrane</location>
        <topology evidence="1">Multi-pass membrane protein</topology>
    </subcellularLocation>
</comment>
<evidence type="ECO:0000256" key="4">
    <source>
        <dbReference type="ARBA" id="ARBA00023136"/>
    </source>
</evidence>
<evidence type="ECO:0000256" key="3">
    <source>
        <dbReference type="ARBA" id="ARBA00022989"/>
    </source>
</evidence>
<name>A0A4P9WU29_9FUNG</name>
<dbReference type="Pfam" id="PF01284">
    <property type="entry name" value="MARVEL"/>
    <property type="match status" value="1"/>
</dbReference>
<feature type="transmembrane region" description="Helical" evidence="6">
    <location>
        <begin position="117"/>
        <end position="144"/>
    </location>
</feature>
<evidence type="ECO:0000256" key="5">
    <source>
        <dbReference type="SAM" id="MobiDB-lite"/>
    </source>
</evidence>
<protein>
    <recommendedName>
        <fullName evidence="7">MARVEL domain-containing protein</fullName>
    </recommendedName>
</protein>
<evidence type="ECO:0000313" key="8">
    <source>
        <dbReference type="EMBL" id="RKO94880.1"/>
    </source>
</evidence>
<dbReference type="Proteomes" id="UP000268535">
    <property type="component" value="Unassembled WGS sequence"/>
</dbReference>
<keyword evidence="4 6" id="KW-0472">Membrane</keyword>
<evidence type="ECO:0000256" key="6">
    <source>
        <dbReference type="SAM" id="Phobius"/>
    </source>
</evidence>
<feature type="region of interest" description="Disordered" evidence="5">
    <location>
        <begin position="1"/>
        <end position="21"/>
    </location>
</feature>
<evidence type="ECO:0000259" key="7">
    <source>
        <dbReference type="PROSITE" id="PS51225"/>
    </source>
</evidence>
<feature type="domain" description="MARVEL" evidence="7">
    <location>
        <begin position="30"/>
        <end position="190"/>
    </location>
</feature>
<organism evidence="8 9">
    <name type="scientific">Caulochytrium protostelioides</name>
    <dbReference type="NCBI Taxonomy" id="1555241"/>
    <lineage>
        <taxon>Eukaryota</taxon>
        <taxon>Fungi</taxon>
        <taxon>Fungi incertae sedis</taxon>
        <taxon>Chytridiomycota</taxon>
        <taxon>Chytridiomycota incertae sedis</taxon>
        <taxon>Chytridiomycetes</taxon>
        <taxon>Caulochytriales</taxon>
        <taxon>Caulochytriaceae</taxon>
        <taxon>Caulochytrium</taxon>
    </lineage>
</organism>
<dbReference type="PROSITE" id="PS51225">
    <property type="entry name" value="MARVEL"/>
    <property type="match status" value="1"/>
</dbReference>
<feature type="transmembrane region" description="Helical" evidence="6">
    <location>
        <begin position="83"/>
        <end position="105"/>
    </location>
</feature>
<dbReference type="EMBL" id="ML014048">
    <property type="protein sequence ID" value="RKO94880.1"/>
    <property type="molecule type" value="Genomic_DNA"/>
</dbReference>
<sequence length="199" mass="21792">MAPYHGATTGNNVTTTTTTVDEVPGDNSRAWRWSLLPLRLLEFAFAVIVLGCVASYRNNHNSKVIDTPSGPVRVDTDYPRQTFVLFVASLSIICTLLFSVSYFFVKSSKPNAGRMGLLAVEFLVTLLLLIFWLISGCVLITLNALDLDAIRSGSSCFYHRSSRISAAVVFSFLAMMPALLALTILMGRIGFGAKLMSRK</sequence>
<dbReference type="GO" id="GO:0016020">
    <property type="term" value="C:membrane"/>
    <property type="evidence" value="ECO:0007669"/>
    <property type="project" value="UniProtKB-SubCell"/>
</dbReference>